<name>A0A967E5Z0_9FLAO</name>
<dbReference type="InterPro" id="IPR006680">
    <property type="entry name" value="Amidohydro-rel"/>
</dbReference>
<dbReference type="AlphaFoldDB" id="A0A967E5Z0"/>
<evidence type="ECO:0000313" key="3">
    <source>
        <dbReference type="EMBL" id="NHF59942.1"/>
    </source>
</evidence>
<dbReference type="PANTHER" id="PTHR43135:SF3">
    <property type="entry name" value="ALPHA-D-RIBOSE 1-METHYLPHOSPHONATE 5-TRIPHOSPHATE DIPHOSPHATASE"/>
    <property type="match status" value="1"/>
</dbReference>
<proteinExistence type="predicted"/>
<dbReference type="EMBL" id="VIKU02000003">
    <property type="protein sequence ID" value="NHF59942.1"/>
    <property type="molecule type" value="Genomic_DNA"/>
</dbReference>
<protein>
    <submittedName>
        <fullName evidence="3">Amidohydrolase family protein</fullName>
    </submittedName>
</protein>
<dbReference type="SUPFAM" id="SSF51556">
    <property type="entry name" value="Metallo-dependent hydrolases"/>
    <property type="match status" value="1"/>
</dbReference>
<feature type="domain" description="Amidohydrolase-related" evidence="2">
    <location>
        <begin position="80"/>
        <end position="460"/>
    </location>
</feature>
<dbReference type="Pfam" id="PF01979">
    <property type="entry name" value="Amidohydro_1"/>
    <property type="match status" value="1"/>
</dbReference>
<keyword evidence="4" id="KW-1185">Reference proteome</keyword>
<keyword evidence="1" id="KW-0732">Signal</keyword>
<accession>A0A967E5Z0</accession>
<dbReference type="GO" id="GO:0016810">
    <property type="term" value="F:hydrolase activity, acting on carbon-nitrogen (but not peptide) bonds"/>
    <property type="evidence" value="ECO:0007669"/>
    <property type="project" value="InterPro"/>
</dbReference>
<reference evidence="3" key="1">
    <citation type="submission" date="2019-07" db="EMBL/GenBank/DDBJ databases">
        <authorList>
            <person name="De-Chao Zhang Q."/>
        </authorList>
    </citation>
    <scope>NUCLEOTIDE SEQUENCE</scope>
    <source>
        <strain evidence="3">TP-CH-4</strain>
    </source>
</reference>
<evidence type="ECO:0000259" key="2">
    <source>
        <dbReference type="Pfam" id="PF01979"/>
    </source>
</evidence>
<reference evidence="3" key="2">
    <citation type="submission" date="2020-03" db="EMBL/GenBank/DDBJ databases">
        <title>Flavobacteriaceae bacterium strain TP-CH-4, a member of the family Flavobacteriaceae isolated from a deep-sea seamount.</title>
        <authorList>
            <person name="Zhang D.-C."/>
        </authorList>
    </citation>
    <scope>NUCLEOTIDE SEQUENCE</scope>
    <source>
        <strain evidence="3">TP-CH-4</strain>
    </source>
</reference>
<dbReference type="Proteomes" id="UP000707206">
    <property type="component" value="Unassembled WGS sequence"/>
</dbReference>
<evidence type="ECO:0000313" key="4">
    <source>
        <dbReference type="Proteomes" id="UP000707206"/>
    </source>
</evidence>
<sequence length="655" mass="74166">MKKQLLSISVVFLGALCLTNCAPDPSYDLAIQNVLLFDSRNKNVIANKTVLISSDTIAAIIDASGNFDAQTTITGNGRLLVPGFIDTHTHLMQNYGSSSETAPEPLPQDDLDLIRDLMTHQYLSYGVTTIIDMGQPESWMDVTLNWQKNPDSDHPNLFICGGSIVSDEDRRQPQHHIEVMGPEDGRRKVRTYAEMGLKHMKLYRKLQKQDMEAMVDEAKKYGITINTHTDNNVVTIQEAMNMGIKNFEHFFTVTPSILDYDEHWTKMNEEYGIRMSPSIDEFAAHMVYFFGYINDHPQFEARLKALFEHMAQEGATLSTAVNVLASAAGKTDFFTSFEYFPIRRKPMVSYSTTQKEQLEKAFDHMMGYLKMAHDKGVRLRIGTDCRFGGKSLLRELELFYKAGIPMTDILQIATWNGYEAMKLEDRYGSIEVGKKADVVLFDKNPFEDFENLKSEKIIIKGGKLLDYKKSLAYDLRDLMIDEGIDVAKDWFNRNKNNGAYGEMDPAELKNVISELLGTGRMEEALAVVKIRSEYFPDVPMKVDGIGLVNGTYALLRNNDVSKAIAHYEFSQKHFPEARTTLPLALRIATLQDGVKAGQKRFSDLRGNKRYTLEEAEMNGVGYLLMQLDRLEEAIGVFELNVSAFPDSWNVYDSLG</sequence>
<evidence type="ECO:0000256" key="1">
    <source>
        <dbReference type="SAM" id="SignalP"/>
    </source>
</evidence>
<gene>
    <name evidence="3" type="ORF">FK220_011360</name>
</gene>
<feature type="signal peptide" evidence="1">
    <location>
        <begin position="1"/>
        <end position="22"/>
    </location>
</feature>
<organism evidence="3 4">
    <name type="scientific">Pelagihabitans pacificus</name>
    <dbReference type="NCBI Taxonomy" id="2696054"/>
    <lineage>
        <taxon>Bacteria</taxon>
        <taxon>Pseudomonadati</taxon>
        <taxon>Bacteroidota</taxon>
        <taxon>Flavobacteriia</taxon>
        <taxon>Flavobacteriales</taxon>
        <taxon>Flavobacteriaceae</taxon>
        <taxon>Pelagihabitans</taxon>
    </lineage>
</organism>
<dbReference type="RefSeq" id="WP_152574448.1">
    <property type="nucleotide sequence ID" value="NZ_VIKU02000003.1"/>
</dbReference>
<dbReference type="InterPro" id="IPR032466">
    <property type="entry name" value="Metal_Hydrolase"/>
</dbReference>
<dbReference type="InterPro" id="IPR051781">
    <property type="entry name" value="Metallo-dep_Hydrolase"/>
</dbReference>
<feature type="chain" id="PRO_5036686563" evidence="1">
    <location>
        <begin position="23"/>
        <end position="655"/>
    </location>
</feature>
<dbReference type="Gene3D" id="2.30.40.10">
    <property type="entry name" value="Urease, subunit C, domain 1"/>
    <property type="match status" value="1"/>
</dbReference>
<dbReference type="SUPFAM" id="SSF51338">
    <property type="entry name" value="Composite domain of metallo-dependent hydrolases"/>
    <property type="match status" value="1"/>
</dbReference>
<comment type="caution">
    <text evidence="3">The sequence shown here is derived from an EMBL/GenBank/DDBJ whole genome shotgun (WGS) entry which is preliminary data.</text>
</comment>
<dbReference type="PANTHER" id="PTHR43135">
    <property type="entry name" value="ALPHA-D-RIBOSE 1-METHYLPHOSPHONATE 5-TRIPHOSPHATE DIPHOSPHATASE"/>
    <property type="match status" value="1"/>
</dbReference>
<dbReference type="Gene3D" id="3.20.20.140">
    <property type="entry name" value="Metal-dependent hydrolases"/>
    <property type="match status" value="1"/>
</dbReference>
<dbReference type="InterPro" id="IPR011059">
    <property type="entry name" value="Metal-dep_hydrolase_composite"/>
</dbReference>